<organism evidence="1">
    <name type="scientific">Pantoea phage Survivor</name>
    <dbReference type="NCBI Taxonomy" id="3232176"/>
    <lineage>
        <taxon>Viruses</taxon>
        <taxon>Duplodnaviria</taxon>
        <taxon>Heunggongvirae</taxon>
        <taxon>Uroviricota</taxon>
        <taxon>Caudoviricetes</taxon>
    </lineage>
</organism>
<proteinExistence type="predicted"/>
<dbReference type="EMBL" id="PP885733">
    <property type="protein sequence ID" value="XCN28265.1"/>
    <property type="molecule type" value="Genomic_DNA"/>
</dbReference>
<accession>A0AAU8KXD3</accession>
<protein>
    <submittedName>
        <fullName evidence="1">Uncharacterized protein</fullName>
    </submittedName>
</protein>
<sequence length="162" mass="18632">MSEVQIHVPSYNEINQASWNLFCTAKLGQWFDSWTLGYAHGGELCEDPTSLTVLYFADEEGRPVDMNGKVMNMDGIESLLNLNPLADVFYIPPVPFIIRPPEEETKVKYLKEKRWINGESYIYYSPLQPGQKLKEGQEVVERKVANPLFPHQQTTGKFQTKF</sequence>
<evidence type="ECO:0000313" key="1">
    <source>
        <dbReference type="EMBL" id="XCN28265.1"/>
    </source>
</evidence>
<name>A0AAU8KXD3_9CAUD</name>
<reference evidence="1" key="1">
    <citation type="submission" date="2024-06" db="EMBL/GenBank/DDBJ databases">
        <authorList>
            <person name="Gannavaram S."/>
            <person name="Nemani S."/>
            <person name="Datta M."/>
            <person name="Picchiottino A."/>
            <person name="Mereddy A."/>
            <person name="Gannavaram N."/>
            <person name="Honeycutt C."/>
            <person name="Tran D."/>
            <person name="Choi K."/>
            <person name="Srinivasan K."/>
            <person name="Johnson A."/>
        </authorList>
    </citation>
    <scope>NUCLEOTIDE SEQUENCE</scope>
</reference>